<dbReference type="RefSeq" id="XP_019030003.1">
    <property type="nucleotide sequence ID" value="XM_019177964.1"/>
</dbReference>
<dbReference type="InterPro" id="IPR013784">
    <property type="entry name" value="Carb-bd-like_fold"/>
</dbReference>
<evidence type="ECO:0000256" key="3">
    <source>
        <dbReference type="ARBA" id="ARBA00010418"/>
    </source>
</evidence>
<protein>
    <recommendedName>
        <fullName evidence="4">rhamnogalacturonan endolyase</fullName>
        <ecNumber evidence="4">4.2.2.23</ecNumber>
    </recommendedName>
</protein>
<dbReference type="Proteomes" id="UP000094819">
    <property type="component" value="Unassembled WGS sequence"/>
</dbReference>
<dbReference type="PANTHER" id="PTHR32018:SF9">
    <property type="entry name" value="RHAMNOGALACTURONATE LYASE B"/>
    <property type="match status" value="1"/>
</dbReference>
<gene>
    <name evidence="13" type="ORF">L198_05889</name>
</gene>
<dbReference type="CDD" id="cd10317">
    <property type="entry name" value="RGL4_C"/>
    <property type="match status" value="1"/>
</dbReference>
<dbReference type="Pfam" id="PF14686">
    <property type="entry name" value="fn3_3"/>
    <property type="match status" value="1"/>
</dbReference>
<evidence type="ECO:0000256" key="6">
    <source>
        <dbReference type="ARBA" id="ARBA00022729"/>
    </source>
</evidence>
<keyword evidence="7 13" id="KW-0456">Lyase</keyword>
<evidence type="ECO:0000256" key="2">
    <source>
        <dbReference type="ARBA" id="ARBA00004613"/>
    </source>
</evidence>
<dbReference type="GO" id="GO:0005576">
    <property type="term" value="C:extracellular region"/>
    <property type="evidence" value="ECO:0007669"/>
    <property type="project" value="UniProtKB-SubCell"/>
</dbReference>
<evidence type="ECO:0000259" key="11">
    <source>
        <dbReference type="Pfam" id="PF14683"/>
    </source>
</evidence>
<evidence type="ECO:0000256" key="9">
    <source>
        <dbReference type="ARBA" id="ARBA00023326"/>
    </source>
</evidence>
<proteinExistence type="inferred from homology"/>
<evidence type="ECO:0000256" key="1">
    <source>
        <dbReference type="ARBA" id="ARBA00001324"/>
    </source>
</evidence>
<dbReference type="InterPro" id="IPR029413">
    <property type="entry name" value="RG-lyase_II"/>
</dbReference>
<keyword evidence="9" id="KW-0624">Polysaccharide degradation</keyword>
<dbReference type="OrthoDB" id="2130367at2759"/>
<evidence type="ECO:0000256" key="10">
    <source>
        <dbReference type="SAM" id="SignalP"/>
    </source>
</evidence>
<dbReference type="PANTHER" id="PTHR32018">
    <property type="entry name" value="RHAMNOGALACTURONATE LYASE FAMILY PROTEIN"/>
    <property type="match status" value="1"/>
</dbReference>
<dbReference type="AlphaFoldDB" id="A0A1E3IRY7"/>
<dbReference type="EMBL" id="AWGH01000019">
    <property type="protein sequence ID" value="ODN91377.1"/>
    <property type="molecule type" value="Genomic_DNA"/>
</dbReference>
<dbReference type="InterPro" id="IPR029411">
    <property type="entry name" value="RG-lyase_III"/>
</dbReference>
<keyword evidence="8" id="KW-0119">Carbohydrate metabolism</keyword>
<evidence type="ECO:0000256" key="5">
    <source>
        <dbReference type="ARBA" id="ARBA00022525"/>
    </source>
</evidence>
<feature type="domain" description="Rhamnogalacturonan lyase" evidence="12">
    <location>
        <begin position="398"/>
        <end position="468"/>
    </location>
</feature>
<comment type="catalytic activity">
    <reaction evidence="1">
        <text>Endotype eliminative cleavage of L-alpha-rhamnopyranosyl-(1-&gt;4)-alpha-D-galactopyranosyluronic acid bonds of rhamnogalacturonan I domains in ramified hairy regions of pectin leaving L-rhamnopyranose at the reducing end and 4-deoxy-4,5-unsaturated D-galactopyranosyluronic acid at the non-reducing end.</text>
        <dbReference type="EC" id="4.2.2.23"/>
    </reaction>
</comment>
<dbReference type="CDD" id="cd10316">
    <property type="entry name" value="RGL4_M"/>
    <property type="match status" value="1"/>
</dbReference>
<comment type="subcellular location">
    <subcellularLocation>
        <location evidence="2">Secreted</location>
    </subcellularLocation>
</comment>
<dbReference type="CDD" id="cd10320">
    <property type="entry name" value="RGL4_N"/>
    <property type="match status" value="1"/>
</dbReference>
<evidence type="ECO:0000313" key="13">
    <source>
        <dbReference type="EMBL" id="ODN91377.1"/>
    </source>
</evidence>
<organism evidence="13 14">
    <name type="scientific">Cryptococcus wingfieldii CBS 7118</name>
    <dbReference type="NCBI Taxonomy" id="1295528"/>
    <lineage>
        <taxon>Eukaryota</taxon>
        <taxon>Fungi</taxon>
        <taxon>Dikarya</taxon>
        <taxon>Basidiomycota</taxon>
        <taxon>Agaricomycotina</taxon>
        <taxon>Tremellomycetes</taxon>
        <taxon>Tremellales</taxon>
        <taxon>Cryptococcaceae</taxon>
        <taxon>Cryptococcus</taxon>
    </lineage>
</organism>
<feature type="signal peptide" evidence="10">
    <location>
        <begin position="1"/>
        <end position="19"/>
    </location>
</feature>
<dbReference type="SUPFAM" id="SSF49452">
    <property type="entry name" value="Starch-binding domain-like"/>
    <property type="match status" value="1"/>
</dbReference>
<dbReference type="Pfam" id="PF14683">
    <property type="entry name" value="CBM-like"/>
    <property type="match status" value="1"/>
</dbReference>
<keyword evidence="6 10" id="KW-0732">Signal</keyword>
<sequence>MWKQLGLFAILGGAQRVVAEISYSESNDTIALSSSRLTLQVNKTLGALTGFEFDGIDVLGPVSGRVGMGYLDCYCIPAVNASVWSPDNPNPQSSRHCKTERFSARARTDTWCYSDYVGQSQNATFEVHQGDDTSNNSWIGLIMSETYESTGQLFQQWWFLREDEPGFHTFTRLQFDNGSEGVDLGNLQEFRQVISPNSPIWTHLVTNGIQYGHLPSAAATANETTVQDATWYFNVSDNNPYKSESSDYFTKYEWADLYGDHFAHGFYADGSSSNSSFNATTNGTTLGLWTVFNNLEGYTGGPLRSDLVVDTNIYNYYASNHRGASTMNITSGFDRIFGPTFIYLNKDGDLQSLYADAKSYSNSSFAADFYDDVADLIPGYTPSSQRGDFNAQIKLPANATNSKVILAQNGVDFQDNVDFSVGQYWANVSSNGTVSIPRVKAGTYRVTVHAEGVFGQFEQDDVVVSAGDGNEAPFFIKWKAESNGAELWRIGVPDKTAGEFRHGFAKDSNHSLHQEEYRQYWGVWDFPTDFPNGVNYTIGRSDPARDWNYVHYSIYGGTYARPGYVVDNVNVWTVNWAPDGDLNVTGKTAALTIQLAGARTASGNLDIPEPTSNYSNVDYTVRVNDNDPLVWTINYNQSSSCSDRSGIACYTLSHLFTFPGDWLNNNTNNVFKLELPYNASGGDVNFRDYSVSVMYDAIRLEISD</sequence>
<reference evidence="13 14" key="1">
    <citation type="submission" date="2016-06" db="EMBL/GenBank/DDBJ databases">
        <title>Evolution of pathogenesis and genome organization in the Tremellales.</title>
        <authorList>
            <person name="Cuomo C."/>
            <person name="Litvintseva A."/>
            <person name="Heitman J."/>
            <person name="Chen Y."/>
            <person name="Sun S."/>
            <person name="Springer D."/>
            <person name="Dromer F."/>
            <person name="Young S."/>
            <person name="Zeng Q."/>
            <person name="Chapman S."/>
            <person name="Gujja S."/>
            <person name="Saif S."/>
            <person name="Birren B."/>
        </authorList>
    </citation>
    <scope>NUCLEOTIDE SEQUENCE [LARGE SCALE GENOMIC DNA]</scope>
    <source>
        <strain evidence="13 14">CBS 7118</strain>
    </source>
</reference>
<evidence type="ECO:0000256" key="4">
    <source>
        <dbReference type="ARBA" id="ARBA00012437"/>
    </source>
</evidence>
<dbReference type="GeneID" id="30195101"/>
<dbReference type="Gene3D" id="2.60.40.1120">
    <property type="entry name" value="Carboxypeptidase-like, regulatory domain"/>
    <property type="match status" value="1"/>
</dbReference>
<dbReference type="SUPFAM" id="SSF74650">
    <property type="entry name" value="Galactose mutarotase-like"/>
    <property type="match status" value="1"/>
</dbReference>
<dbReference type="GO" id="GO:0102210">
    <property type="term" value="F:rhamnogalacturonan endolyase activity"/>
    <property type="evidence" value="ECO:0007669"/>
    <property type="project" value="UniProtKB-EC"/>
</dbReference>
<keyword evidence="14" id="KW-1185">Reference proteome</keyword>
<dbReference type="InterPro" id="IPR051850">
    <property type="entry name" value="Polysacch_Lyase_4"/>
</dbReference>
<evidence type="ECO:0000256" key="8">
    <source>
        <dbReference type="ARBA" id="ARBA00023277"/>
    </source>
</evidence>
<dbReference type="EC" id="4.2.2.23" evidence="4"/>
<feature type="domain" description="Rhamnogalacturonan lyase" evidence="11">
    <location>
        <begin position="486"/>
        <end position="700"/>
    </location>
</feature>
<dbReference type="GO" id="GO:0000272">
    <property type="term" value="P:polysaccharide catabolic process"/>
    <property type="evidence" value="ECO:0007669"/>
    <property type="project" value="UniProtKB-KW"/>
</dbReference>
<keyword evidence="5" id="KW-0964">Secreted</keyword>
<dbReference type="GO" id="GO:0030246">
    <property type="term" value="F:carbohydrate binding"/>
    <property type="evidence" value="ECO:0007669"/>
    <property type="project" value="InterPro"/>
</dbReference>
<evidence type="ECO:0000256" key="7">
    <source>
        <dbReference type="ARBA" id="ARBA00023239"/>
    </source>
</evidence>
<dbReference type="InterPro" id="IPR008979">
    <property type="entry name" value="Galactose-bd-like_sf"/>
</dbReference>
<evidence type="ECO:0000313" key="14">
    <source>
        <dbReference type="Proteomes" id="UP000094819"/>
    </source>
</evidence>
<name>A0A1E3IRY7_9TREE</name>
<accession>A0A1E3IRY7</accession>
<feature type="chain" id="PRO_5009129904" description="rhamnogalacturonan endolyase" evidence="10">
    <location>
        <begin position="20"/>
        <end position="704"/>
    </location>
</feature>
<dbReference type="InterPro" id="IPR011013">
    <property type="entry name" value="Gal_mutarotase_sf_dom"/>
</dbReference>
<dbReference type="SUPFAM" id="SSF49785">
    <property type="entry name" value="Galactose-binding domain-like"/>
    <property type="match status" value="1"/>
</dbReference>
<evidence type="ECO:0000259" key="12">
    <source>
        <dbReference type="Pfam" id="PF14686"/>
    </source>
</evidence>
<comment type="caution">
    <text evidence="13">The sequence shown here is derived from an EMBL/GenBank/DDBJ whole genome shotgun (WGS) entry which is preliminary data.</text>
</comment>
<comment type="similarity">
    <text evidence="3">Belongs to the polysaccharide lyase 4 family.</text>
</comment>